<dbReference type="Pfam" id="PF00291">
    <property type="entry name" value="PALP"/>
    <property type="match status" value="1"/>
</dbReference>
<reference evidence="5" key="1">
    <citation type="submission" date="2017-02" db="UniProtKB">
        <authorList>
            <consortium name="WormBaseParasite"/>
        </authorList>
    </citation>
    <scope>IDENTIFICATION</scope>
</reference>
<dbReference type="AlphaFoldDB" id="A0A0N4VRB7"/>
<evidence type="ECO:0000259" key="2">
    <source>
        <dbReference type="Pfam" id="PF00291"/>
    </source>
</evidence>
<accession>A0A0N4VRB7</accession>
<dbReference type="Gene3D" id="3.40.50.1100">
    <property type="match status" value="2"/>
</dbReference>
<dbReference type="InterPro" id="IPR001216">
    <property type="entry name" value="P-phosphate_BS"/>
</dbReference>
<dbReference type="SUPFAM" id="SSF53686">
    <property type="entry name" value="Tryptophan synthase beta subunit-like PLP-dependent enzymes"/>
    <property type="match status" value="1"/>
</dbReference>
<protein>
    <submittedName>
        <fullName evidence="5">PALP domain-containing protein</fullName>
    </submittedName>
</protein>
<organism evidence="5">
    <name type="scientific">Enterobius vermicularis</name>
    <name type="common">Human pinworm</name>
    <dbReference type="NCBI Taxonomy" id="51028"/>
    <lineage>
        <taxon>Eukaryota</taxon>
        <taxon>Metazoa</taxon>
        <taxon>Ecdysozoa</taxon>
        <taxon>Nematoda</taxon>
        <taxon>Chromadorea</taxon>
        <taxon>Rhabditida</taxon>
        <taxon>Spirurina</taxon>
        <taxon>Oxyuridomorpha</taxon>
        <taxon>Oxyuroidea</taxon>
        <taxon>Oxyuridae</taxon>
        <taxon>Enterobius</taxon>
    </lineage>
</organism>
<gene>
    <name evidence="3" type="ORF">EVEC_LOCUS12713</name>
</gene>
<dbReference type="GO" id="GO:0006535">
    <property type="term" value="P:cysteine biosynthetic process from serine"/>
    <property type="evidence" value="ECO:0007669"/>
    <property type="project" value="InterPro"/>
</dbReference>
<sequence length="89" mass="9575">MSGDIPLKPHIATSALEVTGHTPMVYLNKVTQGCCAKVAVKLEYMNPTCSAKDRIAYAMIKEAENEGRITPGMTTIIEATSGTVWGTFI</sequence>
<evidence type="ECO:0000313" key="3">
    <source>
        <dbReference type="EMBL" id="VDD97962.1"/>
    </source>
</evidence>
<dbReference type="Proteomes" id="UP000274131">
    <property type="component" value="Unassembled WGS sequence"/>
</dbReference>
<comment type="cofactor">
    <cofactor evidence="1">
        <name>pyridoxal 5'-phosphate</name>
        <dbReference type="ChEBI" id="CHEBI:597326"/>
    </cofactor>
</comment>
<evidence type="ECO:0000313" key="5">
    <source>
        <dbReference type="WBParaSite" id="EVEC_0001358201-mRNA-1"/>
    </source>
</evidence>
<dbReference type="InterPro" id="IPR050214">
    <property type="entry name" value="Cys_Synth/Cystath_Beta-Synth"/>
</dbReference>
<dbReference type="STRING" id="51028.A0A0N4VRB7"/>
<evidence type="ECO:0000256" key="1">
    <source>
        <dbReference type="ARBA" id="ARBA00001933"/>
    </source>
</evidence>
<dbReference type="EMBL" id="UXUI01016196">
    <property type="protein sequence ID" value="VDD97962.1"/>
    <property type="molecule type" value="Genomic_DNA"/>
</dbReference>
<dbReference type="OrthoDB" id="10259545at2759"/>
<feature type="domain" description="Tryptophan synthase beta chain-like PALP" evidence="2">
    <location>
        <begin position="19"/>
        <end position="82"/>
    </location>
</feature>
<dbReference type="InterPro" id="IPR001926">
    <property type="entry name" value="TrpB-like_PALP"/>
</dbReference>
<dbReference type="PROSITE" id="PS00901">
    <property type="entry name" value="CYS_SYNTHASE"/>
    <property type="match status" value="1"/>
</dbReference>
<proteinExistence type="predicted"/>
<reference evidence="3 4" key="2">
    <citation type="submission" date="2018-10" db="EMBL/GenBank/DDBJ databases">
        <authorList>
            <consortium name="Pathogen Informatics"/>
        </authorList>
    </citation>
    <scope>NUCLEOTIDE SEQUENCE [LARGE SCALE GENOMIC DNA]</scope>
</reference>
<dbReference type="WBParaSite" id="EVEC_0001358201-mRNA-1">
    <property type="protein sequence ID" value="EVEC_0001358201-mRNA-1"/>
    <property type="gene ID" value="EVEC_0001358201"/>
</dbReference>
<keyword evidence="4" id="KW-1185">Reference proteome</keyword>
<name>A0A0N4VRB7_ENTVE</name>
<dbReference type="PANTHER" id="PTHR10314">
    <property type="entry name" value="CYSTATHIONINE BETA-SYNTHASE"/>
    <property type="match status" value="1"/>
</dbReference>
<dbReference type="InterPro" id="IPR036052">
    <property type="entry name" value="TrpB-like_PALP_sf"/>
</dbReference>
<evidence type="ECO:0000313" key="4">
    <source>
        <dbReference type="Proteomes" id="UP000274131"/>
    </source>
</evidence>